<protein>
    <recommendedName>
        <fullName evidence="4">YtxH domain-containing protein</fullName>
    </recommendedName>
</protein>
<accession>A0AAW5B7R4</accession>
<reference evidence="2 3" key="1">
    <citation type="journal article" date="2022" name="Evol. Bioinform. Online">
        <title>Draft Genome Sequence of Oceanobacillus jordanicus Strain GSFE11, a Halotolerant Plant Growth-Promoting Bacterial Endophyte Isolated From the Jordan Valley.</title>
        <authorList>
            <person name="Alhindi T."/>
            <person name="Albdaiwi R."/>
        </authorList>
    </citation>
    <scope>NUCLEOTIDE SEQUENCE [LARGE SCALE GENOMIC DNA]</scope>
    <source>
        <strain evidence="2 3">GSFE11</strain>
    </source>
</reference>
<proteinExistence type="predicted"/>
<dbReference type="Proteomes" id="UP001199631">
    <property type="component" value="Unassembled WGS sequence"/>
</dbReference>
<evidence type="ECO:0000313" key="2">
    <source>
        <dbReference type="EMBL" id="MCG3420050.1"/>
    </source>
</evidence>
<evidence type="ECO:0000313" key="3">
    <source>
        <dbReference type="Proteomes" id="UP001199631"/>
    </source>
</evidence>
<comment type="caution">
    <text evidence="2">The sequence shown here is derived from an EMBL/GenBank/DDBJ whole genome shotgun (WGS) entry which is preliminary data.</text>
</comment>
<dbReference type="RefSeq" id="WP_238020464.1">
    <property type="nucleotide sequence ID" value="NZ_JAIFZM010000010.1"/>
</dbReference>
<dbReference type="EMBL" id="JAIFZM010000010">
    <property type="protein sequence ID" value="MCG3420050.1"/>
    <property type="molecule type" value="Genomic_DNA"/>
</dbReference>
<evidence type="ECO:0000256" key="1">
    <source>
        <dbReference type="SAM" id="Phobius"/>
    </source>
</evidence>
<evidence type="ECO:0008006" key="4">
    <source>
        <dbReference type="Google" id="ProtNLM"/>
    </source>
</evidence>
<keyword evidence="1" id="KW-1133">Transmembrane helix</keyword>
<keyword evidence="1" id="KW-0472">Membrane</keyword>
<keyword evidence="1" id="KW-0812">Transmembrane</keyword>
<organism evidence="2 3">
    <name type="scientific">Oceanobacillus jordanicus</name>
    <dbReference type="NCBI Taxonomy" id="2867266"/>
    <lineage>
        <taxon>Bacteria</taxon>
        <taxon>Bacillati</taxon>
        <taxon>Bacillota</taxon>
        <taxon>Bacilli</taxon>
        <taxon>Bacillales</taxon>
        <taxon>Bacillaceae</taxon>
        <taxon>Oceanobacillus</taxon>
    </lineage>
</organism>
<gene>
    <name evidence="2" type="ORF">K3T81_12895</name>
</gene>
<sequence>MNNNGRGIMTSLITMSAAGAAIYGITRGVQNGTFQRLPQSISNAMNNPTVQQMTKPLQNMTNNLQDETNDIQQQRGIRIF</sequence>
<feature type="transmembrane region" description="Helical" evidence="1">
    <location>
        <begin position="6"/>
        <end position="26"/>
    </location>
</feature>
<name>A0AAW5B7R4_9BACI</name>
<dbReference type="AlphaFoldDB" id="A0AAW5B7R4"/>
<keyword evidence="3" id="KW-1185">Reference proteome</keyword>